<reference evidence="4" key="1">
    <citation type="journal article" date="2013" name="Genome Announc.">
        <title>Draft Genome Sequence of the Dimorphic Prosthecate Bacterium Brevundimonas abyssalis TAR-001T.</title>
        <authorList>
            <person name="Tsubouchi T."/>
            <person name="Nishi S."/>
            <person name="Usui K."/>
            <person name="Shimane Y."/>
            <person name="Takaki Y."/>
            <person name="Maruyama T."/>
            <person name="Hatada Y."/>
        </authorList>
    </citation>
    <scope>NUCLEOTIDE SEQUENCE [LARGE SCALE GENOMIC DNA]</scope>
    <source>
        <strain evidence="4">TAR-001</strain>
    </source>
</reference>
<proteinExistence type="predicted"/>
<dbReference type="AlphaFoldDB" id="A0A8E0KJZ2"/>
<keyword evidence="2" id="KW-0812">Transmembrane</keyword>
<evidence type="ECO:0000313" key="3">
    <source>
        <dbReference type="EMBL" id="GAD59141.1"/>
    </source>
</evidence>
<keyword evidence="2" id="KW-1133">Transmembrane helix</keyword>
<organism evidence="3 4">
    <name type="scientific">Brevundimonas abyssalis TAR-001</name>
    <dbReference type="NCBI Taxonomy" id="1391729"/>
    <lineage>
        <taxon>Bacteria</taxon>
        <taxon>Pseudomonadati</taxon>
        <taxon>Pseudomonadota</taxon>
        <taxon>Alphaproteobacteria</taxon>
        <taxon>Caulobacterales</taxon>
        <taxon>Caulobacteraceae</taxon>
        <taxon>Brevundimonas</taxon>
    </lineage>
</organism>
<evidence type="ECO:0000256" key="2">
    <source>
        <dbReference type="SAM" id="Phobius"/>
    </source>
</evidence>
<name>A0A8E0KJZ2_9CAUL</name>
<dbReference type="Proteomes" id="UP000016569">
    <property type="component" value="Unassembled WGS sequence"/>
</dbReference>
<protein>
    <submittedName>
        <fullName evidence="3">Gramicidin S biosynthesis grst protein</fullName>
    </submittedName>
</protein>
<keyword evidence="2" id="KW-0472">Membrane</keyword>
<dbReference type="RefSeq" id="WP_021697236.1">
    <property type="nucleotide sequence ID" value="NZ_BATC01000019.1"/>
</dbReference>
<keyword evidence="4" id="KW-1185">Reference proteome</keyword>
<sequence length="612" mass="65018">MTDTPTEPKTPPETPKEAKARRTRRQWAALIAGMVAGGLIALTVLVLIGGRLVVLSPAGRDLVMGFVSGKQLGDYGAITVEGLSGDLWDDFTIDRVTVTDEEGVWLEATDVRVDWSYLALVTRRFHASEITADRIRLIRRPIVEPSDDPPGGGLPLTIDIDRFSANIDLEEGFSQEYGRWTLTGQTNIRRVGLKTAEVRAFSLTRRGDFLRADVQWGDGIDDLRVNALAQEAGGGPLAGALGYSPDEPFRARARIDGEGVSALVRTGEFTPLTIDGRFRQGGGTRISGHADFSGSDLLEPFVRRIGRTARFGLATVADPERPGFEAMAWDLRAENFTSRARGFVRSADRAVPDGIRLNVATPSLTRLTGARLAGPAAWAGLFQGDAAAWSLDGAVSVRNLTAASYSAARLSGPLNVQVRDGRMALDGDLAVQGGSRSGVIGGLLGAQPRVAFESARTPDGAFLLEDIDLRGQGLIVDGSGARGMNGSLRFSGRAEVTDARLVRPAARGAFGGPIRASRAEPGAPWRITFDGRGRRFATGMAELDRLLGATPRLAVTAAYDEGRIAIDSARLTGTAGRATARGLIGGDGACASPWTGTPRVRSAWVPWPSTAP</sequence>
<accession>A0A8E0KJZ2</accession>
<feature type="region of interest" description="Disordered" evidence="1">
    <location>
        <begin position="1"/>
        <end position="21"/>
    </location>
</feature>
<gene>
    <name evidence="3" type="ORF">MBEBAB_1391</name>
</gene>
<feature type="transmembrane region" description="Helical" evidence="2">
    <location>
        <begin position="27"/>
        <end position="48"/>
    </location>
</feature>
<evidence type="ECO:0000313" key="4">
    <source>
        <dbReference type="Proteomes" id="UP000016569"/>
    </source>
</evidence>
<evidence type="ECO:0000256" key="1">
    <source>
        <dbReference type="SAM" id="MobiDB-lite"/>
    </source>
</evidence>
<comment type="caution">
    <text evidence="3">The sequence shown here is derived from an EMBL/GenBank/DDBJ whole genome shotgun (WGS) entry which is preliminary data.</text>
</comment>
<dbReference type="EMBL" id="BATC01000019">
    <property type="protein sequence ID" value="GAD59141.1"/>
    <property type="molecule type" value="Genomic_DNA"/>
</dbReference>